<dbReference type="AlphaFoldDB" id="A0AAN6MI16"/>
<protein>
    <submittedName>
        <fullName evidence="2">Uncharacterized protein</fullName>
    </submittedName>
</protein>
<feature type="region of interest" description="Disordered" evidence="1">
    <location>
        <begin position="329"/>
        <end position="356"/>
    </location>
</feature>
<dbReference type="EMBL" id="MU855685">
    <property type="protein sequence ID" value="KAK3900308.1"/>
    <property type="molecule type" value="Genomic_DNA"/>
</dbReference>
<comment type="caution">
    <text evidence="2">The sequence shown here is derived from an EMBL/GenBank/DDBJ whole genome shotgun (WGS) entry which is preliminary data.</text>
</comment>
<feature type="region of interest" description="Disordered" evidence="1">
    <location>
        <begin position="63"/>
        <end position="130"/>
    </location>
</feature>
<sequence>RSSYFCAFPRFPVRPSVDSPLAELLPHYSSDVPAPLRLHRRQSSVSSRPRILPVAVSTALDTLDSPTLGHRRQYTPPKATTSSTSVSPPTSRSPPSRTVFSSASKARPLRLVKDNNPKKRRPPVFYAQNSHSLVQSRTFITIRQHDADNNNNTHSRNTSSSSFLSEDANMSSPPPNPVSMPKTGGPSTMPGTVVRPEGGGNKDRLLADLRRQQLDDSASDVSSVDSRGNRRRRRRNRNNQLASQGGGLTGPAIMPRLAETKPVRLQLGLNLDVEVELKARLQGDVSLTLLVEKNPSARPCSSTELRLPLPGAACSIPLSSSSFFSNTTNPLATSSPYSSPSSSTGNDNRNIPGNSDDTDAAAAYAELFYMRIGRFSLRQRWIDRETSASLTGVVVMVVALVG</sequence>
<reference evidence="2" key="1">
    <citation type="journal article" date="2023" name="Mol. Phylogenet. Evol.">
        <title>Genome-scale phylogeny and comparative genomics of the fungal order Sordariales.</title>
        <authorList>
            <person name="Hensen N."/>
            <person name="Bonometti L."/>
            <person name="Westerberg I."/>
            <person name="Brannstrom I.O."/>
            <person name="Guillou S."/>
            <person name="Cros-Aarteil S."/>
            <person name="Calhoun S."/>
            <person name="Haridas S."/>
            <person name="Kuo A."/>
            <person name="Mondo S."/>
            <person name="Pangilinan J."/>
            <person name="Riley R."/>
            <person name="LaButti K."/>
            <person name="Andreopoulos B."/>
            <person name="Lipzen A."/>
            <person name="Chen C."/>
            <person name="Yan M."/>
            <person name="Daum C."/>
            <person name="Ng V."/>
            <person name="Clum A."/>
            <person name="Steindorff A."/>
            <person name="Ohm R.A."/>
            <person name="Martin F."/>
            <person name="Silar P."/>
            <person name="Natvig D.O."/>
            <person name="Lalanne C."/>
            <person name="Gautier V."/>
            <person name="Ament-Velasquez S.L."/>
            <person name="Kruys A."/>
            <person name="Hutchinson M.I."/>
            <person name="Powell A.J."/>
            <person name="Barry K."/>
            <person name="Miller A.N."/>
            <person name="Grigoriev I.V."/>
            <person name="Debuchy R."/>
            <person name="Gladieux P."/>
            <person name="Hiltunen Thoren M."/>
            <person name="Johannesson H."/>
        </authorList>
    </citation>
    <scope>NUCLEOTIDE SEQUENCE</scope>
    <source>
        <strain evidence="2">CBS 103.79</strain>
    </source>
</reference>
<evidence type="ECO:0000313" key="2">
    <source>
        <dbReference type="EMBL" id="KAK3900308.1"/>
    </source>
</evidence>
<feature type="region of interest" description="Disordered" evidence="1">
    <location>
        <begin position="146"/>
        <end position="253"/>
    </location>
</feature>
<keyword evidence="3" id="KW-1185">Reference proteome</keyword>
<feature type="compositionally biased region" description="Polar residues" evidence="1">
    <location>
        <begin position="344"/>
        <end position="355"/>
    </location>
</feature>
<feature type="compositionally biased region" description="Low complexity" evidence="1">
    <location>
        <begin position="215"/>
        <end position="226"/>
    </location>
</feature>
<evidence type="ECO:0000313" key="3">
    <source>
        <dbReference type="Proteomes" id="UP001303889"/>
    </source>
</evidence>
<reference evidence="2" key="2">
    <citation type="submission" date="2023-05" db="EMBL/GenBank/DDBJ databases">
        <authorList>
            <consortium name="Lawrence Berkeley National Laboratory"/>
            <person name="Steindorff A."/>
            <person name="Hensen N."/>
            <person name="Bonometti L."/>
            <person name="Westerberg I."/>
            <person name="Brannstrom I.O."/>
            <person name="Guillou S."/>
            <person name="Cros-Aarteil S."/>
            <person name="Calhoun S."/>
            <person name="Haridas S."/>
            <person name="Kuo A."/>
            <person name="Mondo S."/>
            <person name="Pangilinan J."/>
            <person name="Riley R."/>
            <person name="Labutti K."/>
            <person name="Andreopoulos B."/>
            <person name="Lipzen A."/>
            <person name="Chen C."/>
            <person name="Yanf M."/>
            <person name="Daum C."/>
            <person name="Ng V."/>
            <person name="Clum A."/>
            <person name="Ohm R."/>
            <person name="Martin F."/>
            <person name="Silar P."/>
            <person name="Natvig D."/>
            <person name="Lalanne C."/>
            <person name="Gautier V."/>
            <person name="Ament-Velasquez S.L."/>
            <person name="Kruys A."/>
            <person name="Hutchinson M.I."/>
            <person name="Powell A.J."/>
            <person name="Barry K."/>
            <person name="Miller A.N."/>
            <person name="Grigoriev I.V."/>
            <person name="Debuchy R."/>
            <person name="Gladieux P."/>
            <person name="Thoren M.H."/>
            <person name="Johannesson H."/>
        </authorList>
    </citation>
    <scope>NUCLEOTIDE SEQUENCE</scope>
    <source>
        <strain evidence="2">CBS 103.79</strain>
    </source>
</reference>
<gene>
    <name evidence="2" type="ORF">C8A05DRAFT_36072</name>
</gene>
<feature type="compositionally biased region" description="Low complexity" evidence="1">
    <location>
        <begin position="75"/>
        <end position="102"/>
    </location>
</feature>
<feature type="non-terminal residue" evidence="2">
    <location>
        <position position="1"/>
    </location>
</feature>
<name>A0AAN6MI16_9PEZI</name>
<proteinExistence type="predicted"/>
<accession>A0AAN6MI16</accession>
<evidence type="ECO:0000256" key="1">
    <source>
        <dbReference type="SAM" id="MobiDB-lite"/>
    </source>
</evidence>
<feature type="compositionally biased region" description="Low complexity" evidence="1">
    <location>
        <begin position="149"/>
        <end position="162"/>
    </location>
</feature>
<feature type="compositionally biased region" description="Basic and acidic residues" evidence="1">
    <location>
        <begin position="200"/>
        <end position="214"/>
    </location>
</feature>
<organism evidence="2 3">
    <name type="scientific">Staphylotrichum tortipilum</name>
    <dbReference type="NCBI Taxonomy" id="2831512"/>
    <lineage>
        <taxon>Eukaryota</taxon>
        <taxon>Fungi</taxon>
        <taxon>Dikarya</taxon>
        <taxon>Ascomycota</taxon>
        <taxon>Pezizomycotina</taxon>
        <taxon>Sordariomycetes</taxon>
        <taxon>Sordariomycetidae</taxon>
        <taxon>Sordariales</taxon>
        <taxon>Chaetomiaceae</taxon>
        <taxon>Staphylotrichum</taxon>
    </lineage>
</organism>
<dbReference type="PANTHER" id="PTHR35587:SF4">
    <property type="match status" value="1"/>
</dbReference>
<dbReference type="PANTHER" id="PTHR35587">
    <property type="entry name" value="EXPRESSED PROTEIN"/>
    <property type="match status" value="1"/>
</dbReference>
<feature type="compositionally biased region" description="Low complexity" evidence="1">
    <location>
        <begin position="329"/>
        <end position="343"/>
    </location>
</feature>
<dbReference type="Proteomes" id="UP001303889">
    <property type="component" value="Unassembled WGS sequence"/>
</dbReference>